<dbReference type="EMBL" id="CP019655">
    <property type="protein sequence ID" value="AVF28030.1"/>
    <property type="molecule type" value="Genomic_DNA"/>
</dbReference>
<protein>
    <submittedName>
        <fullName evidence="1">Uncharacterized protein</fullName>
    </submittedName>
</protein>
<proteinExistence type="predicted"/>
<accession>A0A6C0QY84</accession>
<evidence type="ECO:0000313" key="1">
    <source>
        <dbReference type="EMBL" id="AVF28030.1"/>
    </source>
</evidence>
<accession>A0A8B6WX28</accession>
<name>A0A2L1UHY1_9BACL</name>
<accession>A0A2L1UHY1</accession>
<evidence type="ECO:0000313" key="2">
    <source>
        <dbReference type="EMBL" id="QHZ53166.1"/>
    </source>
</evidence>
<dbReference type="Proteomes" id="UP000464330">
    <property type="component" value="Chromosome"/>
</dbReference>
<dbReference type="EMBL" id="CP019717">
    <property type="protein sequence ID" value="QHZ53166.1"/>
    <property type="molecule type" value="Genomic_DNA"/>
</dbReference>
<sequence>MFFPLLILIAKSVLEANGMDQEQDSFWKVYTYRVQDN</sequence>
<gene>
    <name evidence="1" type="ORF">ERICIII_03926</name>
    <name evidence="2" type="ORF">ERICV_04079</name>
</gene>
<evidence type="ECO:0000313" key="3">
    <source>
        <dbReference type="Proteomes" id="UP000239833"/>
    </source>
</evidence>
<reference evidence="3" key="1">
    <citation type="submission" date="2017-02" db="EMBL/GenBank/DDBJ databases">
        <title>Delineation of Paenibacillus larvae strains originating from foulbrood outbreaks.</title>
        <authorList>
            <person name="Beims H."/>
            <person name="Bunk B."/>
            <person name="Sproeer C."/>
            <person name="Mohr K.I."/>
            <person name="Pradella S."/>
            <person name="Guenther G."/>
            <person name="Rohde M."/>
            <person name="von der Ohe W."/>
            <person name="Steinert M."/>
        </authorList>
    </citation>
    <scope>NUCLEOTIDE SEQUENCE [LARGE SCALE GENOMIC DNA]</scope>
    <source>
        <strain evidence="3">Eric_III</strain>
    </source>
</reference>
<organism evidence="1 3">
    <name type="scientific">Paenibacillus larvae subsp. larvae</name>
    <dbReference type="NCBI Taxonomy" id="147375"/>
    <lineage>
        <taxon>Bacteria</taxon>
        <taxon>Bacillati</taxon>
        <taxon>Bacillota</taxon>
        <taxon>Bacilli</taxon>
        <taxon>Bacillales</taxon>
        <taxon>Paenibacillaceae</taxon>
        <taxon>Paenibacillus</taxon>
    </lineage>
</organism>
<evidence type="ECO:0000313" key="4">
    <source>
        <dbReference type="Proteomes" id="UP000464330"/>
    </source>
</evidence>
<dbReference type="AlphaFoldDB" id="A0A2L1UHY1"/>
<reference evidence="1 4" key="2">
    <citation type="journal article" date="2020" name="Int. J. Med. Microbiol.">
        <title>Discovery of Paenibacillus larvae ERIC V: Phenotypic and genomic comparison to genotypes ERIC I-IV reveal different inventories of virulence factors which correlate with epidemiological prevalences of American Foulbrood.</title>
        <authorList>
            <person name="Beims H."/>
            <person name="Bunk B."/>
            <person name="Erler S."/>
            <person name="Mohr K.I."/>
            <person name="Sproer C."/>
            <person name="Pradella S."/>
            <person name="Gunther G."/>
            <person name="Rohde M."/>
            <person name="von der Ohe W."/>
            <person name="Steinert M."/>
        </authorList>
    </citation>
    <scope>NUCLEOTIDE SEQUENCE</scope>
    <source>
        <strain evidence="1">Eric_III</strain>
        <strain evidence="2">Eric_V</strain>
    </source>
</reference>
<dbReference type="Proteomes" id="UP000239833">
    <property type="component" value="Chromosome"/>
</dbReference>